<gene>
    <name evidence="13" type="primary">LOC109718155</name>
</gene>
<evidence type="ECO:0000259" key="11">
    <source>
        <dbReference type="PROSITE" id="PS50042"/>
    </source>
</evidence>
<comment type="similarity">
    <text evidence="2">Belongs to the cyclic nucleotide-gated cation channel (TC 1.A.1.5) family.</text>
</comment>
<dbReference type="Gene3D" id="2.60.120.10">
    <property type="entry name" value="Jelly Rolls"/>
    <property type="match status" value="1"/>
</dbReference>
<evidence type="ECO:0000256" key="4">
    <source>
        <dbReference type="ARBA" id="ARBA00022692"/>
    </source>
</evidence>
<dbReference type="Pfam" id="PF00520">
    <property type="entry name" value="Ion_trans"/>
    <property type="match status" value="1"/>
</dbReference>
<dbReference type="InterPro" id="IPR005821">
    <property type="entry name" value="Ion_trans_dom"/>
</dbReference>
<dbReference type="SMART" id="SM00100">
    <property type="entry name" value="cNMP"/>
    <property type="match status" value="1"/>
</dbReference>
<keyword evidence="7 10" id="KW-0472">Membrane</keyword>
<keyword evidence="9" id="KW-0407">Ion channel</keyword>
<dbReference type="PANTHER" id="PTHR45651">
    <property type="entry name" value="CYCLIC NUCLEOTIDE-GATED ION CHANNEL 15-RELATED-RELATED"/>
    <property type="match status" value="1"/>
</dbReference>
<evidence type="ECO:0000256" key="7">
    <source>
        <dbReference type="ARBA" id="ARBA00023136"/>
    </source>
</evidence>
<feature type="transmembrane region" description="Helical" evidence="10">
    <location>
        <begin position="439"/>
        <end position="463"/>
    </location>
</feature>
<dbReference type="SUPFAM" id="SSF81324">
    <property type="entry name" value="Voltage-gated potassium channels"/>
    <property type="match status" value="1"/>
</dbReference>
<dbReference type="CDD" id="cd00038">
    <property type="entry name" value="CAP_ED"/>
    <property type="match status" value="1"/>
</dbReference>
<dbReference type="GeneID" id="109718155"/>
<feature type="domain" description="Cyclic nucleotide-binding" evidence="11">
    <location>
        <begin position="542"/>
        <end position="616"/>
    </location>
</feature>
<evidence type="ECO:0000313" key="12">
    <source>
        <dbReference type="Proteomes" id="UP000515123"/>
    </source>
</evidence>
<dbReference type="InterPro" id="IPR014710">
    <property type="entry name" value="RmlC-like_jellyroll"/>
</dbReference>
<evidence type="ECO:0000256" key="8">
    <source>
        <dbReference type="ARBA" id="ARBA00023286"/>
    </source>
</evidence>
<proteinExistence type="inferred from homology"/>
<keyword evidence="3" id="KW-0813">Transport</keyword>
<dbReference type="PANTHER" id="PTHR45651:SF12">
    <property type="entry name" value="CYCLIC NUCLEOTIDE-GATED ION CHANNEL 15-RELATED"/>
    <property type="match status" value="1"/>
</dbReference>
<dbReference type="GO" id="GO:0005216">
    <property type="term" value="F:monoatomic ion channel activity"/>
    <property type="evidence" value="ECO:0007669"/>
    <property type="project" value="InterPro"/>
</dbReference>
<keyword evidence="6" id="KW-0406">Ion transport</keyword>
<dbReference type="PROSITE" id="PS50042">
    <property type="entry name" value="CNMP_BINDING_3"/>
    <property type="match status" value="1"/>
</dbReference>
<reference evidence="13" key="2">
    <citation type="submission" date="2025-08" db="UniProtKB">
        <authorList>
            <consortium name="RefSeq"/>
        </authorList>
    </citation>
    <scope>IDENTIFICATION</scope>
</reference>
<keyword evidence="8" id="KW-1071">Ligand-gated ion channel</keyword>
<dbReference type="SUPFAM" id="SSF51206">
    <property type="entry name" value="cAMP-binding domain-like"/>
    <property type="match status" value="1"/>
</dbReference>
<dbReference type="Pfam" id="PF00027">
    <property type="entry name" value="cNMP_binding"/>
    <property type="match status" value="1"/>
</dbReference>
<comment type="subcellular location">
    <subcellularLocation>
        <location evidence="1">Endomembrane system</location>
        <topology evidence="1">Multi-pass membrane protein</topology>
    </subcellularLocation>
</comment>
<protein>
    <submittedName>
        <fullName evidence="13">Cyclic nucleotide-gated ion channel 17-like</fullName>
    </submittedName>
</protein>
<feature type="transmembrane region" description="Helical" evidence="10">
    <location>
        <begin position="146"/>
        <end position="167"/>
    </location>
</feature>
<keyword evidence="4 10" id="KW-0812">Transmembrane</keyword>
<dbReference type="InterPro" id="IPR000595">
    <property type="entry name" value="cNMP-bd_dom"/>
</dbReference>
<dbReference type="RefSeq" id="XP_020099771.1">
    <property type="nucleotide sequence ID" value="XM_020244182.1"/>
</dbReference>
<feature type="transmembrane region" description="Helical" evidence="10">
    <location>
        <begin position="37"/>
        <end position="55"/>
    </location>
</feature>
<feature type="transmembrane region" description="Helical" evidence="10">
    <location>
        <begin position="238"/>
        <end position="257"/>
    </location>
</feature>
<dbReference type="Proteomes" id="UP000515123">
    <property type="component" value="Linkage group 12"/>
</dbReference>
<dbReference type="InterPro" id="IPR018490">
    <property type="entry name" value="cNMP-bd_dom_sf"/>
</dbReference>
<feature type="transmembrane region" description="Helical" evidence="10">
    <location>
        <begin position="269"/>
        <end position="287"/>
    </location>
</feature>
<organism evidence="12 13">
    <name type="scientific">Ananas comosus</name>
    <name type="common">Pineapple</name>
    <name type="synonym">Ananas ananas</name>
    <dbReference type="NCBI Taxonomy" id="4615"/>
    <lineage>
        <taxon>Eukaryota</taxon>
        <taxon>Viridiplantae</taxon>
        <taxon>Streptophyta</taxon>
        <taxon>Embryophyta</taxon>
        <taxon>Tracheophyta</taxon>
        <taxon>Spermatophyta</taxon>
        <taxon>Magnoliopsida</taxon>
        <taxon>Liliopsida</taxon>
        <taxon>Poales</taxon>
        <taxon>Bromeliaceae</taxon>
        <taxon>Bromelioideae</taxon>
        <taxon>Ananas</taxon>
    </lineage>
</organism>
<name>A0A6P5FU12_ANACO</name>
<evidence type="ECO:0000313" key="13">
    <source>
        <dbReference type="RefSeq" id="XP_020099771.1"/>
    </source>
</evidence>
<accession>A0A6P5FU12</accession>
<sequence length="768" mass="88899">MQSFIHTQITSMALLLPSKKKKQWRSQLRLRCLEDQYCICFQILAVILLILKLLISRGLELFTKKRSSTFRSLESLCCICFRKFKTDEKQDQPIPEQSVPKTKKPASKNAGRRFLSLSKLFSEGHEPRSKLTLDPDGRIVLIWNRIFLLSCLASLCIDPLFFFLPFVDATNWSLCIRTDQHLRMVLTYFRSILDLFYIVHIVVKFHIAYVDPSSMVLGKGELVMDHKKIARRYIRSDFFVDLMGGLPFLQILVWFVMPMISFNRINTPYLLIILIQCTVRFYIIIPISKQIINVAGFIAKTAWGGAIYNLLLYLLASHVVGSIYYLLMVERQATCWQSQCLMETGSPNTTSCEFKFLNCEYASSTEAQIWANTTNVFTNCDASNKTIPFNYGIFLLGLQFGAATASLSEKYFYSLWWGFQQLSTYGNPLVTSAFVGENLFAIGLTVLSLGLFAQLLGSMLIYLRSTSENLEEWRLKQRDTEEWMKDHQLPDSIQDRVSRFIHYKWLATRGVEEESMLKALPADLRRDIQHHLCMELVRRVPFFSEMDDQLLDAICERMVSFLRTEGTYIIREGDPVTEMLFIIRGKLESSTTDGGRTDFFNSIILKPGDFCGEELLTWALLPTTEFKYLLSTRTVKTLVEVEAFALRAEDLKFVANQFRKLHSKRLQHTFRFYSYHWRTWAACFIQAAWRRHWRKQMEAKDQESPWTPFFSLVNEQVAIEARQEDEGRSPSSLSEGAALPVTVIASIFRKAHPQKPDEPDFSADDHFE</sequence>
<evidence type="ECO:0000256" key="10">
    <source>
        <dbReference type="SAM" id="Phobius"/>
    </source>
</evidence>
<evidence type="ECO:0000256" key="2">
    <source>
        <dbReference type="ARBA" id="ARBA00010486"/>
    </source>
</evidence>
<evidence type="ECO:0000256" key="6">
    <source>
        <dbReference type="ARBA" id="ARBA00023065"/>
    </source>
</evidence>
<evidence type="ECO:0000256" key="1">
    <source>
        <dbReference type="ARBA" id="ARBA00004127"/>
    </source>
</evidence>
<reference evidence="12" key="1">
    <citation type="journal article" date="2015" name="Nat. Genet.">
        <title>The pineapple genome and the evolution of CAM photosynthesis.</title>
        <authorList>
            <person name="Ming R."/>
            <person name="VanBuren R."/>
            <person name="Wai C.M."/>
            <person name="Tang H."/>
            <person name="Schatz M.C."/>
            <person name="Bowers J.E."/>
            <person name="Lyons E."/>
            <person name="Wang M.L."/>
            <person name="Chen J."/>
            <person name="Biggers E."/>
            <person name="Zhang J."/>
            <person name="Huang L."/>
            <person name="Zhang L."/>
            <person name="Miao W."/>
            <person name="Zhang J."/>
            <person name="Ye Z."/>
            <person name="Miao C."/>
            <person name="Lin Z."/>
            <person name="Wang H."/>
            <person name="Zhou H."/>
            <person name="Yim W.C."/>
            <person name="Priest H.D."/>
            <person name="Zheng C."/>
            <person name="Woodhouse M."/>
            <person name="Edger P.P."/>
            <person name="Guyot R."/>
            <person name="Guo H.B."/>
            <person name="Guo H."/>
            <person name="Zheng G."/>
            <person name="Singh R."/>
            <person name="Sharma A."/>
            <person name="Min X."/>
            <person name="Zheng Y."/>
            <person name="Lee H."/>
            <person name="Gurtowski J."/>
            <person name="Sedlazeck F.J."/>
            <person name="Harkess A."/>
            <person name="McKain M.R."/>
            <person name="Liao Z."/>
            <person name="Fang J."/>
            <person name="Liu J."/>
            <person name="Zhang X."/>
            <person name="Zhang Q."/>
            <person name="Hu W."/>
            <person name="Qin Y."/>
            <person name="Wang K."/>
            <person name="Chen L.Y."/>
            <person name="Shirley N."/>
            <person name="Lin Y.R."/>
            <person name="Liu L.Y."/>
            <person name="Hernandez A.G."/>
            <person name="Wright C.L."/>
            <person name="Bulone V."/>
            <person name="Tuskan G.A."/>
            <person name="Heath K."/>
            <person name="Zee F."/>
            <person name="Moore P.H."/>
            <person name="Sunkar R."/>
            <person name="Leebens-Mack J.H."/>
            <person name="Mockler T."/>
            <person name="Bennetzen J.L."/>
            <person name="Freeling M."/>
            <person name="Sankoff D."/>
            <person name="Paterson A.H."/>
            <person name="Zhu X."/>
            <person name="Yang X."/>
            <person name="Smith J.A."/>
            <person name="Cushman J.C."/>
            <person name="Paull R.E."/>
            <person name="Yu Q."/>
        </authorList>
    </citation>
    <scope>NUCLEOTIDE SEQUENCE [LARGE SCALE GENOMIC DNA]</scope>
    <source>
        <strain evidence="12">cv. F153</strain>
    </source>
</reference>
<feature type="transmembrane region" description="Helical" evidence="10">
    <location>
        <begin position="188"/>
        <end position="209"/>
    </location>
</feature>
<dbReference type="Gene3D" id="1.10.287.630">
    <property type="entry name" value="Helix hairpin bin"/>
    <property type="match status" value="1"/>
</dbReference>
<evidence type="ECO:0000256" key="9">
    <source>
        <dbReference type="ARBA" id="ARBA00023303"/>
    </source>
</evidence>
<dbReference type="GO" id="GO:0016020">
    <property type="term" value="C:membrane"/>
    <property type="evidence" value="ECO:0007669"/>
    <property type="project" value="InterPro"/>
</dbReference>
<dbReference type="GO" id="GO:0012505">
    <property type="term" value="C:endomembrane system"/>
    <property type="evidence" value="ECO:0007669"/>
    <property type="project" value="UniProtKB-SubCell"/>
</dbReference>
<dbReference type="Gene3D" id="1.10.287.70">
    <property type="match status" value="1"/>
</dbReference>
<evidence type="ECO:0000256" key="3">
    <source>
        <dbReference type="ARBA" id="ARBA00022448"/>
    </source>
</evidence>
<dbReference type="FunFam" id="2.60.120.10:FF:000024">
    <property type="entry name" value="Cyclic nucleotide-gated ion channel 1"/>
    <property type="match status" value="1"/>
</dbReference>
<feature type="transmembrane region" description="Helical" evidence="10">
    <location>
        <begin position="307"/>
        <end position="327"/>
    </location>
</feature>
<evidence type="ECO:0000256" key="5">
    <source>
        <dbReference type="ARBA" id="ARBA00022989"/>
    </source>
</evidence>
<keyword evidence="5 10" id="KW-1133">Transmembrane helix</keyword>
<dbReference type="OrthoDB" id="421226at2759"/>
<keyword evidence="12" id="KW-1185">Reference proteome</keyword>
<dbReference type="AlphaFoldDB" id="A0A6P5FU12"/>